<dbReference type="Gene3D" id="1.10.443.10">
    <property type="entry name" value="Intergrase catalytic core"/>
    <property type="match status" value="1"/>
</dbReference>
<dbReference type="OrthoDB" id="9057547at2"/>
<gene>
    <name evidence="6" type="ORF">E5352_05685</name>
</gene>
<dbReference type="PANTHER" id="PTHR30349:SF64">
    <property type="entry name" value="PROPHAGE INTEGRASE INTD-RELATED"/>
    <property type="match status" value="1"/>
</dbReference>
<comment type="similarity">
    <text evidence="1">Belongs to the 'phage' integrase family.</text>
</comment>
<evidence type="ECO:0000259" key="5">
    <source>
        <dbReference type="PROSITE" id="PS51898"/>
    </source>
</evidence>
<evidence type="ECO:0000313" key="7">
    <source>
        <dbReference type="Proteomes" id="UP000306631"/>
    </source>
</evidence>
<dbReference type="CDD" id="cd01189">
    <property type="entry name" value="INT_ICEBs1_C_like"/>
    <property type="match status" value="1"/>
</dbReference>
<evidence type="ECO:0000313" key="6">
    <source>
        <dbReference type="EMBL" id="TGY35212.1"/>
    </source>
</evidence>
<evidence type="ECO:0000256" key="4">
    <source>
        <dbReference type="ARBA" id="ARBA00023172"/>
    </source>
</evidence>
<proteinExistence type="inferred from homology"/>
<name>A0A4S2D2L3_STEMA</name>
<feature type="domain" description="Tyr recombinase" evidence="5">
    <location>
        <begin position="161"/>
        <end position="325"/>
    </location>
</feature>
<dbReference type="GO" id="GO:0006310">
    <property type="term" value="P:DNA recombination"/>
    <property type="evidence" value="ECO:0007669"/>
    <property type="project" value="UniProtKB-KW"/>
</dbReference>
<accession>A0A4S2D2L3</accession>
<evidence type="ECO:0000256" key="1">
    <source>
        <dbReference type="ARBA" id="ARBA00008857"/>
    </source>
</evidence>
<dbReference type="InterPro" id="IPR013762">
    <property type="entry name" value="Integrase-like_cat_sf"/>
</dbReference>
<protein>
    <submittedName>
        <fullName evidence="6">Site-specific integrase</fullName>
    </submittedName>
</protein>
<dbReference type="GO" id="GO:0015074">
    <property type="term" value="P:DNA integration"/>
    <property type="evidence" value="ECO:0007669"/>
    <property type="project" value="UniProtKB-KW"/>
</dbReference>
<dbReference type="InterPro" id="IPR050090">
    <property type="entry name" value="Tyrosine_recombinase_XerCD"/>
</dbReference>
<dbReference type="PROSITE" id="PS51898">
    <property type="entry name" value="TYR_RECOMBINASE"/>
    <property type="match status" value="1"/>
</dbReference>
<dbReference type="Pfam" id="PF00589">
    <property type="entry name" value="Phage_integrase"/>
    <property type="match status" value="1"/>
</dbReference>
<dbReference type="InterPro" id="IPR002104">
    <property type="entry name" value="Integrase_catalytic"/>
</dbReference>
<organism evidence="6 7">
    <name type="scientific">Stenotrophomonas maltophilia</name>
    <name type="common">Pseudomonas maltophilia</name>
    <name type="synonym">Xanthomonas maltophilia</name>
    <dbReference type="NCBI Taxonomy" id="40324"/>
    <lineage>
        <taxon>Bacteria</taxon>
        <taxon>Pseudomonadati</taxon>
        <taxon>Pseudomonadota</taxon>
        <taxon>Gammaproteobacteria</taxon>
        <taxon>Lysobacterales</taxon>
        <taxon>Lysobacteraceae</taxon>
        <taxon>Stenotrophomonas</taxon>
        <taxon>Stenotrophomonas maltophilia group</taxon>
    </lineage>
</organism>
<evidence type="ECO:0000256" key="2">
    <source>
        <dbReference type="ARBA" id="ARBA00022908"/>
    </source>
</evidence>
<keyword evidence="4" id="KW-0233">DNA recombination</keyword>
<sequence length="329" mass="37586">MVKVTIFWRDGAAYLNWREGGKRSRVAIGRVGPREAEGIRAAKEAELTHGVRILPRLPSVRDFLEAYLDWYKAEHPTTHGKARSEVRLFIARFGHRPIDTLRPMEMESYKSDRLTKDRVAPETVGKEVRRLQAAFRRGVKWKELDFNPLEEIQAPRGVRSVAVRFYDRAAMRKLYRANPDRAALWLFMAHTGLRRGELVGLGKDSVTGRRLKVESDPDEDGQGRTKSGKWREVPLNRYARWALRRLPNPLVAVHKDTVSDWFASDAKRAGIGGSLHRLRHTFCAHMVMAGVPLRRVQLLAGHADYATTEKYYAHLTPEGDDGAVAKLRY</sequence>
<dbReference type="SUPFAM" id="SSF56349">
    <property type="entry name" value="DNA breaking-rejoining enzymes"/>
    <property type="match status" value="1"/>
</dbReference>
<dbReference type="Proteomes" id="UP000306631">
    <property type="component" value="Unassembled WGS sequence"/>
</dbReference>
<dbReference type="AlphaFoldDB" id="A0A4S2D2L3"/>
<dbReference type="GO" id="GO:0003677">
    <property type="term" value="F:DNA binding"/>
    <property type="evidence" value="ECO:0007669"/>
    <property type="project" value="UniProtKB-KW"/>
</dbReference>
<dbReference type="InterPro" id="IPR011010">
    <property type="entry name" value="DNA_brk_join_enz"/>
</dbReference>
<comment type="caution">
    <text evidence="6">The sequence shown here is derived from an EMBL/GenBank/DDBJ whole genome shotgun (WGS) entry which is preliminary data.</text>
</comment>
<dbReference type="PANTHER" id="PTHR30349">
    <property type="entry name" value="PHAGE INTEGRASE-RELATED"/>
    <property type="match status" value="1"/>
</dbReference>
<dbReference type="InterPro" id="IPR010998">
    <property type="entry name" value="Integrase_recombinase_N"/>
</dbReference>
<keyword evidence="3" id="KW-0238">DNA-binding</keyword>
<keyword evidence="2" id="KW-0229">DNA integration</keyword>
<reference evidence="6 7" key="1">
    <citation type="submission" date="2019-04" db="EMBL/GenBank/DDBJ databases">
        <title>Microbes associate with the intestines of laboratory mice.</title>
        <authorList>
            <person name="Navarre W."/>
            <person name="Wong E."/>
            <person name="Huang K."/>
            <person name="Tropini C."/>
            <person name="Ng K."/>
            <person name="Yu B."/>
        </authorList>
    </citation>
    <scope>NUCLEOTIDE SEQUENCE [LARGE SCALE GENOMIC DNA]</scope>
    <source>
        <strain evidence="6 7">NM62_B4-13</strain>
    </source>
</reference>
<evidence type="ECO:0000256" key="3">
    <source>
        <dbReference type="ARBA" id="ARBA00023125"/>
    </source>
</evidence>
<dbReference type="EMBL" id="SRYW01000004">
    <property type="protein sequence ID" value="TGY35212.1"/>
    <property type="molecule type" value="Genomic_DNA"/>
</dbReference>
<dbReference type="Gene3D" id="1.10.150.130">
    <property type="match status" value="1"/>
</dbReference>